<proteinExistence type="predicted"/>
<comment type="caution">
    <text evidence="2">The sequence shown here is derived from an EMBL/GenBank/DDBJ whole genome shotgun (WGS) entry which is preliminary data.</text>
</comment>
<protein>
    <recommendedName>
        <fullName evidence="4">Phage holin family protein</fullName>
    </recommendedName>
</protein>
<reference evidence="3" key="1">
    <citation type="journal article" date="2019" name="Int. J. Syst. Evol. Microbiol.">
        <title>The Global Catalogue of Microorganisms (GCM) 10K type strain sequencing project: providing services to taxonomists for standard genome sequencing and annotation.</title>
        <authorList>
            <consortium name="The Broad Institute Genomics Platform"/>
            <consortium name="The Broad Institute Genome Sequencing Center for Infectious Disease"/>
            <person name="Wu L."/>
            <person name="Ma J."/>
        </authorList>
    </citation>
    <scope>NUCLEOTIDE SEQUENCE [LARGE SCALE GENOMIC DNA]</scope>
    <source>
        <strain evidence="3">KCTC 52274</strain>
    </source>
</reference>
<sequence length="115" mass="12778">MGVFDALNETSNKAQDSGESYLKASQEYYKLKVFQQLTKALSFFSKLAIIGGLLFMSAVFLTVSGTIWLGKLIGNTSLACLLMAGILLLFTGLAYGFRKQIDRKIIKKMSKDFFN</sequence>
<dbReference type="Proteomes" id="UP001597319">
    <property type="component" value="Unassembled WGS sequence"/>
</dbReference>
<evidence type="ECO:0000313" key="3">
    <source>
        <dbReference type="Proteomes" id="UP001597319"/>
    </source>
</evidence>
<evidence type="ECO:0000313" key="2">
    <source>
        <dbReference type="EMBL" id="MFD2565137.1"/>
    </source>
</evidence>
<feature type="transmembrane region" description="Helical" evidence="1">
    <location>
        <begin position="76"/>
        <end position="97"/>
    </location>
</feature>
<keyword evidence="1" id="KW-1133">Transmembrane helix</keyword>
<gene>
    <name evidence="2" type="ORF">ACFSR1_20830</name>
</gene>
<evidence type="ECO:0008006" key="4">
    <source>
        <dbReference type="Google" id="ProtNLM"/>
    </source>
</evidence>
<evidence type="ECO:0000256" key="1">
    <source>
        <dbReference type="SAM" id="Phobius"/>
    </source>
</evidence>
<accession>A0ABW5LJV4</accession>
<keyword evidence="3" id="KW-1185">Reference proteome</keyword>
<organism evidence="2 3">
    <name type="scientific">Aquimarina rubra</name>
    <dbReference type="NCBI Taxonomy" id="1920033"/>
    <lineage>
        <taxon>Bacteria</taxon>
        <taxon>Pseudomonadati</taxon>
        <taxon>Bacteroidota</taxon>
        <taxon>Flavobacteriia</taxon>
        <taxon>Flavobacteriales</taxon>
        <taxon>Flavobacteriaceae</taxon>
        <taxon>Aquimarina</taxon>
    </lineage>
</organism>
<keyword evidence="1" id="KW-0812">Transmembrane</keyword>
<dbReference type="EMBL" id="JBHULE010000035">
    <property type="protein sequence ID" value="MFD2565137.1"/>
    <property type="molecule type" value="Genomic_DNA"/>
</dbReference>
<keyword evidence="1" id="KW-0472">Membrane</keyword>
<name>A0ABW5LJV4_9FLAO</name>
<dbReference type="RefSeq" id="WP_378294965.1">
    <property type="nucleotide sequence ID" value="NZ_JBHULE010000035.1"/>
</dbReference>
<feature type="transmembrane region" description="Helical" evidence="1">
    <location>
        <begin position="47"/>
        <end position="70"/>
    </location>
</feature>